<accession>A0A517N809</accession>
<feature type="transmembrane region" description="Helical" evidence="3">
    <location>
        <begin position="12"/>
        <end position="31"/>
    </location>
</feature>
<keyword evidence="5" id="KW-1185">Reference proteome</keyword>
<dbReference type="RefSeq" id="WP_145168987.1">
    <property type="nucleotide sequence ID" value="NZ_CP036525.1"/>
</dbReference>
<evidence type="ECO:0000313" key="4">
    <source>
        <dbReference type="EMBL" id="QDT03262.1"/>
    </source>
</evidence>
<dbReference type="EMBL" id="CP036525">
    <property type="protein sequence ID" value="QDT03262.1"/>
    <property type="molecule type" value="Genomic_DNA"/>
</dbReference>
<feature type="compositionally biased region" description="Polar residues" evidence="2">
    <location>
        <begin position="480"/>
        <end position="496"/>
    </location>
</feature>
<dbReference type="OrthoDB" id="230112at2"/>
<keyword evidence="3" id="KW-0812">Transmembrane</keyword>
<keyword evidence="3" id="KW-0472">Membrane</keyword>
<keyword evidence="3" id="KW-1133">Transmembrane helix</keyword>
<feature type="coiled-coil region" evidence="1">
    <location>
        <begin position="160"/>
        <end position="244"/>
    </location>
</feature>
<proteinExistence type="predicted"/>
<gene>
    <name evidence="4" type="ORF">K227x_16440</name>
</gene>
<name>A0A517N809_9BACT</name>
<protein>
    <submittedName>
        <fullName evidence="4">Uncharacterized protein</fullName>
    </submittedName>
</protein>
<evidence type="ECO:0000313" key="5">
    <source>
        <dbReference type="Proteomes" id="UP000318538"/>
    </source>
</evidence>
<evidence type="ECO:0000256" key="2">
    <source>
        <dbReference type="SAM" id="MobiDB-lite"/>
    </source>
</evidence>
<dbReference type="AlphaFoldDB" id="A0A517N809"/>
<sequence length="496" mass="54813">MVARDDSVIRGSLIACMIFLVLSIALNFFLWRSGNLMSIDADDAAARMQTMSGQVRTMEGQLSRFKGMLGQVQFTQAELDQMKENSSDDPEMQAIEEQFTKDMSLFGAEVEPQDRNYPRLPEYLLNAIRDRNTQYATARQEATKIRTDAEAEISIANNSKMLAEQKADDANKKADNMATQFDEDRARMNKEKEDTRDKLNVNVQEFNQFRQQASAKAEDLERNNRRLLGTIDTQKLQLNELRNDQFETTQGEIRFVVRGGNVCTINLGSADALRPNVTFGVIDADDVRLQDAQVKATIQVTQIQGPHMALARVIARPEIKNPIIPGDKIYSPFWAPGRRVKIALAGEIDIDGDGRPDNEALKGQIMAAGAEVAAEVSATGEITGTLDASVRFMVVGEDPQLTDSADPDADNTEAIIAIGKAKNQAIELGLTVIPAWKLQSYLKAIDDTLTTPMGSAVRAEDFPPEPRTGRPSLPSDISEIYTNQKKGMQQGNTILP</sequence>
<evidence type="ECO:0000256" key="1">
    <source>
        <dbReference type="SAM" id="Coils"/>
    </source>
</evidence>
<reference evidence="4 5" key="1">
    <citation type="submission" date="2019-02" db="EMBL/GenBank/DDBJ databases">
        <title>Deep-cultivation of Planctomycetes and their phenomic and genomic characterization uncovers novel biology.</title>
        <authorList>
            <person name="Wiegand S."/>
            <person name="Jogler M."/>
            <person name="Boedeker C."/>
            <person name="Pinto D."/>
            <person name="Vollmers J."/>
            <person name="Rivas-Marin E."/>
            <person name="Kohn T."/>
            <person name="Peeters S.H."/>
            <person name="Heuer A."/>
            <person name="Rast P."/>
            <person name="Oberbeckmann S."/>
            <person name="Bunk B."/>
            <person name="Jeske O."/>
            <person name="Meyerdierks A."/>
            <person name="Storesund J.E."/>
            <person name="Kallscheuer N."/>
            <person name="Luecker S."/>
            <person name="Lage O.M."/>
            <person name="Pohl T."/>
            <person name="Merkel B.J."/>
            <person name="Hornburger P."/>
            <person name="Mueller R.-W."/>
            <person name="Bruemmer F."/>
            <person name="Labrenz M."/>
            <person name="Spormann A.M."/>
            <person name="Op den Camp H."/>
            <person name="Overmann J."/>
            <person name="Amann R."/>
            <person name="Jetten M.S.M."/>
            <person name="Mascher T."/>
            <person name="Medema M.H."/>
            <person name="Devos D.P."/>
            <person name="Kaster A.-K."/>
            <person name="Ovreas L."/>
            <person name="Rohde M."/>
            <person name="Galperin M.Y."/>
            <person name="Jogler C."/>
        </authorList>
    </citation>
    <scope>NUCLEOTIDE SEQUENCE [LARGE SCALE GENOMIC DNA]</scope>
    <source>
        <strain evidence="4 5">K22_7</strain>
    </source>
</reference>
<keyword evidence="1" id="KW-0175">Coiled coil</keyword>
<evidence type="ECO:0000256" key="3">
    <source>
        <dbReference type="SAM" id="Phobius"/>
    </source>
</evidence>
<organism evidence="4 5">
    <name type="scientific">Rubripirellula lacrimiformis</name>
    <dbReference type="NCBI Taxonomy" id="1930273"/>
    <lineage>
        <taxon>Bacteria</taxon>
        <taxon>Pseudomonadati</taxon>
        <taxon>Planctomycetota</taxon>
        <taxon>Planctomycetia</taxon>
        <taxon>Pirellulales</taxon>
        <taxon>Pirellulaceae</taxon>
        <taxon>Rubripirellula</taxon>
    </lineage>
</organism>
<dbReference type="KEGG" id="rlc:K227x_16440"/>
<feature type="region of interest" description="Disordered" evidence="2">
    <location>
        <begin position="455"/>
        <end position="496"/>
    </location>
</feature>
<dbReference type="Proteomes" id="UP000318538">
    <property type="component" value="Chromosome"/>
</dbReference>